<protein>
    <submittedName>
        <fullName evidence="2">Uncharacterized protein</fullName>
    </submittedName>
</protein>
<dbReference type="AlphaFoldDB" id="A0A8H7BQL3"/>
<accession>A0A8H7BQL3</accession>
<keyword evidence="3" id="KW-1185">Reference proteome</keyword>
<feature type="compositionally biased region" description="Low complexity" evidence="1">
    <location>
        <begin position="75"/>
        <end position="84"/>
    </location>
</feature>
<dbReference type="OrthoDB" id="3253553at2759"/>
<evidence type="ECO:0000313" key="2">
    <source>
        <dbReference type="EMBL" id="KAF7724453.1"/>
    </source>
</evidence>
<feature type="region of interest" description="Disordered" evidence="1">
    <location>
        <begin position="116"/>
        <end position="139"/>
    </location>
</feature>
<evidence type="ECO:0000313" key="3">
    <source>
        <dbReference type="Proteomes" id="UP000605846"/>
    </source>
</evidence>
<sequence length="191" mass="20520">MTGTNPFEDNPWTGNSGGPRFGNAYEDDSGKHETYPNMTMSPEPGSAYQSTSGPPLPPRSPAQAVRMPSPSDYRTTTTTATSTTVWNESNKTEYHPPEVTQPQDAYQYSGTRFGNQEFSTANAYSSSPQPTPSPKPEAAAVQAALPPVYQGHKNPSKLRVLLRVLQLITSVGSLGFAAGASPVRKRGQNET</sequence>
<dbReference type="EMBL" id="JABAYA010000119">
    <property type="protein sequence ID" value="KAF7724453.1"/>
    <property type="molecule type" value="Genomic_DNA"/>
</dbReference>
<comment type="caution">
    <text evidence="2">The sequence shown here is derived from an EMBL/GenBank/DDBJ whole genome shotgun (WGS) entry which is preliminary data.</text>
</comment>
<reference evidence="2" key="1">
    <citation type="submission" date="2020-01" db="EMBL/GenBank/DDBJ databases">
        <title>Genome Sequencing of Three Apophysomyces-Like Fungal Strains Confirms a Novel Fungal Genus in the Mucoromycota with divergent Burkholderia-like Endosymbiotic Bacteria.</title>
        <authorList>
            <person name="Stajich J.E."/>
            <person name="Macias A.M."/>
            <person name="Carter-House D."/>
            <person name="Lovett B."/>
            <person name="Kasson L.R."/>
            <person name="Berry K."/>
            <person name="Grigoriev I."/>
            <person name="Chang Y."/>
            <person name="Spatafora J."/>
            <person name="Kasson M.T."/>
        </authorList>
    </citation>
    <scope>NUCLEOTIDE SEQUENCE</scope>
    <source>
        <strain evidence="2">NRRL A-21654</strain>
    </source>
</reference>
<proteinExistence type="predicted"/>
<gene>
    <name evidence="2" type="ORF">EC973_000962</name>
</gene>
<name>A0A8H7BQL3_9FUNG</name>
<dbReference type="Proteomes" id="UP000605846">
    <property type="component" value="Unassembled WGS sequence"/>
</dbReference>
<feature type="region of interest" description="Disordered" evidence="1">
    <location>
        <begin position="1"/>
        <end position="103"/>
    </location>
</feature>
<organism evidence="2 3">
    <name type="scientific">Apophysomyces ossiformis</name>
    <dbReference type="NCBI Taxonomy" id="679940"/>
    <lineage>
        <taxon>Eukaryota</taxon>
        <taxon>Fungi</taxon>
        <taxon>Fungi incertae sedis</taxon>
        <taxon>Mucoromycota</taxon>
        <taxon>Mucoromycotina</taxon>
        <taxon>Mucoromycetes</taxon>
        <taxon>Mucorales</taxon>
        <taxon>Mucorineae</taxon>
        <taxon>Mucoraceae</taxon>
        <taxon>Apophysomyces</taxon>
    </lineage>
</organism>
<evidence type="ECO:0000256" key="1">
    <source>
        <dbReference type="SAM" id="MobiDB-lite"/>
    </source>
</evidence>